<keyword evidence="2" id="KW-1133">Transmembrane helix</keyword>
<proteinExistence type="evidence at transcript level"/>
<feature type="domain" description="TNFR-Cys" evidence="3">
    <location>
        <begin position="82"/>
        <end position="124"/>
    </location>
</feature>
<keyword evidence="1" id="KW-1015">Disulfide bond</keyword>
<protein>
    <submittedName>
        <fullName evidence="4">Tumor necrosis factor receptor superfamily member 21-like</fullName>
    </submittedName>
</protein>
<evidence type="ECO:0000313" key="4">
    <source>
        <dbReference type="EMBL" id="CAB3267140.1"/>
    </source>
</evidence>
<reference evidence="4" key="1">
    <citation type="submission" date="2020-04" db="EMBL/GenBank/DDBJ databases">
        <authorList>
            <person name="Neveu A P."/>
        </authorList>
    </citation>
    <scope>NUCLEOTIDE SEQUENCE</scope>
    <source>
        <tissue evidence="4">Whole embryo</tissue>
    </source>
</reference>
<organism evidence="4">
    <name type="scientific">Phallusia mammillata</name>
    <dbReference type="NCBI Taxonomy" id="59560"/>
    <lineage>
        <taxon>Eukaryota</taxon>
        <taxon>Metazoa</taxon>
        <taxon>Chordata</taxon>
        <taxon>Tunicata</taxon>
        <taxon>Ascidiacea</taxon>
        <taxon>Phlebobranchia</taxon>
        <taxon>Ascidiidae</taxon>
        <taxon>Phallusia</taxon>
    </lineage>
</organism>
<sequence length="210" mass="22839">MNICDVLPTKYSHGHTMDRVPGANHVCCLCPAGKFIEKPCTERIKNDTVCSPCKFMKGDIDQQFFIQHGPHNKSFCLKSKAKCKQAEYRIEGNRTADAQCKERTKCKPGFGVTQPTSTSSDTVCGKCKEGYEAPTFSATEMCTNNQIATTIESALSASTSTVLSTTTLQTTSTHANSRELFSGVEIAVITVFCVLIVVVPVLILKKGGRD</sequence>
<keyword evidence="2" id="KW-0812">Transmembrane</keyword>
<name>A0A6F9DVV9_9ASCI</name>
<dbReference type="Gene3D" id="2.10.50.10">
    <property type="entry name" value="Tumor Necrosis Factor Receptor, subunit A, domain 2"/>
    <property type="match status" value="2"/>
</dbReference>
<dbReference type="AlphaFoldDB" id="A0A6F9DVV9"/>
<evidence type="ECO:0000256" key="2">
    <source>
        <dbReference type="SAM" id="Phobius"/>
    </source>
</evidence>
<feature type="transmembrane region" description="Helical" evidence="2">
    <location>
        <begin position="180"/>
        <end position="204"/>
    </location>
</feature>
<comment type="caution">
    <text evidence="1">Lacks conserved residue(s) required for the propagation of feature annotation.</text>
</comment>
<dbReference type="SUPFAM" id="SSF57586">
    <property type="entry name" value="TNF receptor-like"/>
    <property type="match status" value="1"/>
</dbReference>
<keyword evidence="4" id="KW-0675">Receptor</keyword>
<dbReference type="SMART" id="SM00208">
    <property type="entry name" value="TNFR"/>
    <property type="match status" value="2"/>
</dbReference>
<evidence type="ECO:0000259" key="3">
    <source>
        <dbReference type="PROSITE" id="PS50050"/>
    </source>
</evidence>
<evidence type="ECO:0000256" key="1">
    <source>
        <dbReference type="PROSITE-ProRule" id="PRU00206"/>
    </source>
</evidence>
<accession>A0A6F9DVV9</accession>
<dbReference type="PROSITE" id="PS50050">
    <property type="entry name" value="TNFR_NGFR_2"/>
    <property type="match status" value="1"/>
</dbReference>
<feature type="repeat" description="TNFR-Cys" evidence="1">
    <location>
        <begin position="82"/>
        <end position="124"/>
    </location>
</feature>
<dbReference type="EMBL" id="LR791278">
    <property type="protein sequence ID" value="CAB3267140.1"/>
    <property type="molecule type" value="mRNA"/>
</dbReference>
<gene>
    <name evidence="4" type="primary">Tnfrsf21-003</name>
</gene>
<dbReference type="InterPro" id="IPR001368">
    <property type="entry name" value="TNFR/NGFR_Cys_rich_reg"/>
</dbReference>
<feature type="disulfide bond" evidence="1">
    <location>
        <begin position="106"/>
        <end position="124"/>
    </location>
</feature>
<keyword evidence="2" id="KW-0472">Membrane</keyword>